<dbReference type="EMBL" id="KN716182">
    <property type="protein sequence ID" value="KJH51487.1"/>
    <property type="molecule type" value="Genomic_DNA"/>
</dbReference>
<feature type="signal peptide" evidence="2">
    <location>
        <begin position="1"/>
        <end position="19"/>
    </location>
</feature>
<name>A0A0D8Y5L9_DICVI</name>
<dbReference type="Proteomes" id="UP000053766">
    <property type="component" value="Unassembled WGS sequence"/>
</dbReference>
<proteinExistence type="predicted"/>
<organism evidence="3 4">
    <name type="scientific">Dictyocaulus viviparus</name>
    <name type="common">Bovine lungworm</name>
    <dbReference type="NCBI Taxonomy" id="29172"/>
    <lineage>
        <taxon>Eukaryota</taxon>
        <taxon>Metazoa</taxon>
        <taxon>Ecdysozoa</taxon>
        <taxon>Nematoda</taxon>
        <taxon>Chromadorea</taxon>
        <taxon>Rhabditida</taxon>
        <taxon>Rhabditina</taxon>
        <taxon>Rhabditomorpha</taxon>
        <taxon>Strongyloidea</taxon>
        <taxon>Metastrongylidae</taxon>
        <taxon>Dictyocaulus</taxon>
    </lineage>
</organism>
<evidence type="ECO:0000313" key="4">
    <source>
        <dbReference type="Proteomes" id="UP000053766"/>
    </source>
</evidence>
<feature type="region of interest" description="Disordered" evidence="1">
    <location>
        <begin position="290"/>
        <end position="319"/>
    </location>
</feature>
<evidence type="ECO:0000256" key="2">
    <source>
        <dbReference type="SAM" id="SignalP"/>
    </source>
</evidence>
<sequence>MMQKWALSVFLTLVCTTAATYSSYRARTPSQLSFYGNKNVISEHSLASNVDLSTTVDELSKMGRMLKQIHYGETSIHSTPQVVKDNNGTPTRQRVDSVTAQSIQGHKLHQKHAQNVGQVQVLPMKQEVRPHNQPTYAGAYSHTSLQKTQSNYDQTKFDQNSPSITLQHVQPTYDQSMYSMGPSSGGTKQLSHALDQTGSDQSTSQRNKAIQSCIKPSSRQSSRTHETLTQSRPIHDQPKYSQNPSQARSQQFQLSYDQSATGQLSSQTVPQHFTAVFDQQTLGDTFSRTAQQRQNSYGQDPSQANAQQMQPSYYQRRNDQVSLQAKTQQSVSAFEQQTSGPTFSQAVSQQGQPFYQKPSYGQHPLYAATQPIKALNNNMMTSNIETSAATYPPFYDQDHVISTPMLAGIDTQIKKVSKPMQGEEKPRY</sequence>
<evidence type="ECO:0000313" key="3">
    <source>
        <dbReference type="EMBL" id="KJH51487.1"/>
    </source>
</evidence>
<keyword evidence="4" id="KW-1185">Reference proteome</keyword>
<evidence type="ECO:0000256" key="1">
    <source>
        <dbReference type="SAM" id="MobiDB-lite"/>
    </source>
</evidence>
<dbReference type="AlphaFoldDB" id="A0A0D8Y5L9"/>
<reference evidence="4" key="2">
    <citation type="journal article" date="2016" name="Sci. Rep.">
        <title>Dictyocaulus viviparus genome, variome and transcriptome elucidate lungworm biology and support future intervention.</title>
        <authorList>
            <person name="McNulty S.N."/>
            <person name="Strube C."/>
            <person name="Rosa B.A."/>
            <person name="Martin J.C."/>
            <person name="Tyagi R."/>
            <person name="Choi Y.J."/>
            <person name="Wang Q."/>
            <person name="Hallsworth Pepin K."/>
            <person name="Zhang X."/>
            <person name="Ozersky P."/>
            <person name="Wilson R.K."/>
            <person name="Sternberg P.W."/>
            <person name="Gasser R.B."/>
            <person name="Mitreva M."/>
        </authorList>
    </citation>
    <scope>NUCLEOTIDE SEQUENCE [LARGE SCALE GENOMIC DNA]</scope>
    <source>
        <strain evidence="4">HannoverDv2000</strain>
    </source>
</reference>
<feature type="compositionally biased region" description="Polar residues" evidence="1">
    <location>
        <begin position="174"/>
        <end position="232"/>
    </location>
</feature>
<feature type="chain" id="PRO_5002336233" evidence="2">
    <location>
        <begin position="20"/>
        <end position="428"/>
    </location>
</feature>
<feature type="region of interest" description="Disordered" evidence="1">
    <location>
        <begin position="174"/>
        <end position="265"/>
    </location>
</feature>
<reference evidence="3 4" key="1">
    <citation type="submission" date="2013-11" db="EMBL/GenBank/DDBJ databases">
        <title>Draft genome of the bovine lungworm Dictyocaulus viviparus.</title>
        <authorList>
            <person name="Mitreva M."/>
        </authorList>
    </citation>
    <scope>NUCLEOTIDE SEQUENCE [LARGE SCALE GENOMIC DNA]</scope>
    <source>
        <strain evidence="3 4">HannoverDv2000</strain>
    </source>
</reference>
<gene>
    <name evidence="3" type="ORF">DICVIV_02320</name>
</gene>
<feature type="compositionally biased region" description="Polar residues" evidence="1">
    <location>
        <begin position="239"/>
        <end position="265"/>
    </location>
</feature>
<accession>A0A0D8Y5L9</accession>
<keyword evidence="2" id="KW-0732">Signal</keyword>
<protein>
    <submittedName>
        <fullName evidence="3">Uncharacterized protein</fullName>
    </submittedName>
</protein>